<dbReference type="AlphaFoldDB" id="A0AAE4VKY4"/>
<feature type="binding site" evidence="2">
    <location>
        <begin position="160"/>
        <end position="161"/>
    </location>
    <ligand>
        <name>ATP</name>
        <dbReference type="ChEBI" id="CHEBI:30616"/>
    </ligand>
</feature>
<dbReference type="GO" id="GO:0005524">
    <property type="term" value="F:ATP binding"/>
    <property type="evidence" value="ECO:0007669"/>
    <property type="project" value="UniProtKB-UniRule"/>
</dbReference>
<dbReference type="GO" id="GO:0005829">
    <property type="term" value="C:cytosol"/>
    <property type="evidence" value="ECO:0007669"/>
    <property type="project" value="TreeGrafter"/>
</dbReference>
<name>A0AAE4VKY4_9RICK</name>
<keyword evidence="2" id="KW-0963">Cytoplasm</keyword>
<sequence>MNIFISGTNTGVGKTIISAWLAIQLNAFYFKPIQTGNPTDTEIIKSLSDVKIYQEIFKYENPLSPHIAARIENNPINISKIISFFNSSILSSVSKHTIIEGAGGLLTPINEELFMIDLIDKLNIPMILVTTNELGAINQTLLSLEALRFRNINILGVIINNISNNNINNRDSIEFYGKINILAEFPYLQSINKLELEKILLTNNTNKIFTAYYK</sequence>
<feature type="binding site" evidence="2">
    <location>
        <begin position="11"/>
        <end position="16"/>
    </location>
    <ligand>
        <name>ATP</name>
        <dbReference type="ChEBI" id="CHEBI:30616"/>
    </ligand>
</feature>
<comment type="similarity">
    <text evidence="2">Belongs to the dethiobiotin synthetase family.</text>
</comment>
<comment type="caution">
    <text evidence="3">The sequence shown here is derived from an EMBL/GenBank/DDBJ whole genome shotgun (WGS) entry which is preliminary data.</text>
</comment>
<dbReference type="NCBIfam" id="TIGR00347">
    <property type="entry name" value="bioD"/>
    <property type="match status" value="1"/>
</dbReference>
<feature type="binding site" evidence="2">
    <location>
        <position position="40"/>
    </location>
    <ligand>
        <name>ATP</name>
        <dbReference type="ChEBI" id="CHEBI:30616"/>
    </ligand>
</feature>
<organism evidence="3 4">
    <name type="scientific">Lyticum sinuosum</name>
    <dbReference type="NCBI Taxonomy" id="1332059"/>
    <lineage>
        <taxon>Bacteria</taxon>
        <taxon>Pseudomonadati</taxon>
        <taxon>Pseudomonadota</taxon>
        <taxon>Alphaproteobacteria</taxon>
        <taxon>Rickettsiales</taxon>
        <taxon>Lyticum</taxon>
    </lineage>
</organism>
<dbReference type="GO" id="GO:0009102">
    <property type="term" value="P:biotin biosynthetic process"/>
    <property type="evidence" value="ECO:0007669"/>
    <property type="project" value="UniProtKB-UniRule"/>
</dbReference>
<reference evidence="3" key="1">
    <citation type="submission" date="2023-02" db="EMBL/GenBank/DDBJ databases">
        <title>Host association and intracellularity evolved multiple times independently in the Rickettsiales.</title>
        <authorList>
            <person name="Castelli M."/>
            <person name="Nardi T."/>
            <person name="Gammuto L."/>
            <person name="Bellinzona G."/>
            <person name="Sabaneyeva E."/>
            <person name="Potekhin A."/>
            <person name="Serra V."/>
            <person name="Petroni G."/>
            <person name="Sassera D."/>
        </authorList>
    </citation>
    <scope>NUCLEOTIDE SEQUENCE</scope>
    <source>
        <strain evidence="3">USBL-36I1</strain>
    </source>
</reference>
<comment type="cofactor">
    <cofactor evidence="2">
        <name>Mg(2+)</name>
        <dbReference type="ChEBI" id="CHEBI:18420"/>
    </cofactor>
</comment>
<protein>
    <recommendedName>
        <fullName evidence="2">ATP-dependent dethiobiotin synthetase BioD</fullName>
        <ecNumber evidence="2">6.3.3.3</ecNumber>
    </recommendedName>
    <alternativeName>
        <fullName evidence="2">DTB synthetase</fullName>
        <shortName evidence="2">DTBS</shortName>
    </alternativeName>
    <alternativeName>
        <fullName evidence="2">Dethiobiotin synthase</fullName>
    </alternativeName>
</protein>
<comment type="subcellular location">
    <subcellularLocation>
        <location evidence="2">Cytoplasm</location>
    </subcellularLocation>
</comment>
<feature type="active site" evidence="2">
    <location>
        <position position="31"/>
    </location>
</feature>
<evidence type="ECO:0000256" key="1">
    <source>
        <dbReference type="ARBA" id="ARBA00022756"/>
    </source>
</evidence>
<feature type="binding site" evidence="2">
    <location>
        <position position="40"/>
    </location>
    <ligand>
        <name>Mg(2+)</name>
        <dbReference type="ChEBI" id="CHEBI:18420"/>
    </ligand>
</feature>
<feature type="binding site" evidence="2">
    <location>
        <position position="100"/>
    </location>
    <ligand>
        <name>Mg(2+)</name>
        <dbReference type="ChEBI" id="CHEBI:18420"/>
    </ligand>
</feature>
<dbReference type="HAMAP" id="MF_00336">
    <property type="entry name" value="BioD"/>
    <property type="match status" value="1"/>
</dbReference>
<dbReference type="PIRSF" id="PIRSF006755">
    <property type="entry name" value="DTB_synth"/>
    <property type="match status" value="1"/>
</dbReference>
<keyword evidence="2" id="KW-0547">Nucleotide-binding</keyword>
<comment type="catalytic activity">
    <reaction evidence="2">
        <text>(7R,8S)-7,8-diammoniononanoate + CO2 + ATP = (4R,5S)-dethiobiotin + ADP + phosphate + 3 H(+)</text>
        <dbReference type="Rhea" id="RHEA:15805"/>
        <dbReference type="ChEBI" id="CHEBI:15378"/>
        <dbReference type="ChEBI" id="CHEBI:16526"/>
        <dbReference type="ChEBI" id="CHEBI:30616"/>
        <dbReference type="ChEBI" id="CHEBI:43474"/>
        <dbReference type="ChEBI" id="CHEBI:149469"/>
        <dbReference type="ChEBI" id="CHEBI:149473"/>
        <dbReference type="ChEBI" id="CHEBI:456216"/>
        <dbReference type="EC" id="6.3.3.3"/>
    </reaction>
</comment>
<dbReference type="Gene3D" id="3.40.50.300">
    <property type="entry name" value="P-loop containing nucleotide triphosphate hydrolases"/>
    <property type="match status" value="1"/>
</dbReference>
<comment type="pathway">
    <text evidence="2">Cofactor biosynthesis; biotin biosynthesis; biotin from 7,8-diaminononanoate: step 1/2.</text>
</comment>
<dbReference type="EMBL" id="JARGYU010000001">
    <property type="protein sequence ID" value="MDZ5760942.1"/>
    <property type="molecule type" value="Genomic_DNA"/>
</dbReference>
<feature type="binding site" evidence="2">
    <location>
        <position position="35"/>
    </location>
    <ligand>
        <name>substrate</name>
    </ligand>
</feature>
<keyword evidence="2" id="KW-0436">Ligase</keyword>
<dbReference type="GO" id="GO:0000287">
    <property type="term" value="F:magnesium ion binding"/>
    <property type="evidence" value="ECO:0007669"/>
    <property type="project" value="UniProtKB-UniRule"/>
</dbReference>
<dbReference type="Proteomes" id="UP001289135">
    <property type="component" value="Unassembled WGS sequence"/>
</dbReference>
<evidence type="ECO:0000313" key="4">
    <source>
        <dbReference type="Proteomes" id="UP001289135"/>
    </source>
</evidence>
<comment type="function">
    <text evidence="2">Catalyzes a mechanistically unusual reaction, the ATP-dependent insertion of CO2 between the N7 and N8 nitrogen atoms of 7,8-diaminopelargonic acid (DAPA, also called 7,8-diammoniononanoate) to form a ureido ring.</text>
</comment>
<feature type="binding site" evidence="2">
    <location>
        <begin position="186"/>
        <end position="188"/>
    </location>
    <ligand>
        <name>ATP</name>
        <dbReference type="ChEBI" id="CHEBI:30616"/>
    </ligand>
</feature>
<evidence type="ECO:0000256" key="2">
    <source>
        <dbReference type="HAMAP-Rule" id="MF_00336"/>
    </source>
</evidence>
<comment type="caution">
    <text evidence="2">Lacks conserved residue(s) required for the propagation of feature annotation.</text>
</comment>
<keyword evidence="2" id="KW-0067">ATP-binding</keyword>
<dbReference type="SUPFAM" id="SSF52540">
    <property type="entry name" value="P-loop containing nucleoside triphosphate hydrolases"/>
    <property type="match status" value="1"/>
</dbReference>
<dbReference type="PANTHER" id="PTHR43210:SF5">
    <property type="entry name" value="DETHIOBIOTIN SYNTHETASE"/>
    <property type="match status" value="1"/>
</dbReference>
<feature type="binding site" evidence="2">
    <location>
        <position position="15"/>
    </location>
    <ligand>
        <name>Mg(2+)</name>
        <dbReference type="ChEBI" id="CHEBI:18420"/>
    </ligand>
</feature>
<gene>
    <name evidence="2" type="primary">bioD</name>
    <name evidence="3" type="ORF">Lyticum_00098</name>
</gene>
<dbReference type="PANTHER" id="PTHR43210">
    <property type="entry name" value="DETHIOBIOTIN SYNTHETASE"/>
    <property type="match status" value="1"/>
</dbReference>
<dbReference type="Pfam" id="PF13500">
    <property type="entry name" value="AAA_26"/>
    <property type="match status" value="1"/>
</dbReference>
<keyword evidence="2" id="KW-0460">Magnesium</keyword>
<dbReference type="InterPro" id="IPR027417">
    <property type="entry name" value="P-loop_NTPase"/>
</dbReference>
<dbReference type="CDD" id="cd03109">
    <property type="entry name" value="DTBS"/>
    <property type="match status" value="1"/>
</dbReference>
<dbReference type="GO" id="GO:0004141">
    <property type="term" value="F:dethiobiotin synthase activity"/>
    <property type="evidence" value="ECO:0007669"/>
    <property type="project" value="UniProtKB-UniRule"/>
</dbReference>
<dbReference type="EC" id="6.3.3.3" evidence="2"/>
<keyword evidence="4" id="KW-1185">Reference proteome</keyword>
<comment type="subunit">
    <text evidence="2">Homodimer.</text>
</comment>
<keyword evidence="2" id="KW-0479">Metal-binding</keyword>
<keyword evidence="1 2" id="KW-0093">Biotin biosynthesis</keyword>
<accession>A0AAE4VKY4</accession>
<proteinExistence type="inferred from homology"/>
<dbReference type="RefSeq" id="WP_322498377.1">
    <property type="nucleotide sequence ID" value="NZ_JARGYU010000001.1"/>
</dbReference>
<dbReference type="InterPro" id="IPR004472">
    <property type="entry name" value="DTB_synth_BioD"/>
</dbReference>
<feature type="binding site" evidence="2">
    <location>
        <begin position="100"/>
        <end position="103"/>
    </location>
    <ligand>
        <name>ATP</name>
        <dbReference type="ChEBI" id="CHEBI:30616"/>
    </ligand>
</feature>
<evidence type="ECO:0000313" key="3">
    <source>
        <dbReference type="EMBL" id="MDZ5760942.1"/>
    </source>
</evidence>